<dbReference type="InterPro" id="IPR019734">
    <property type="entry name" value="TPR_rpt"/>
</dbReference>
<sequence>MRSPLLLSGLLLLGSALQANATEQPALADEVKALWQANDYAAAEALLAPLVTKKTKDAQLLALLGRTQAGLQNMQRAEELLEKAIKYDASNADYQHWYATASCNLAGSAGMFSALGYAKRCKKAYETALKLAPENPRSYVALGSFLAQAPGIAGGDRDEALKMVAQLKQLDQLQGELLQLRVSDLADDASFKQLLAETELLSTRPELYFQRAMQFAHVENYRDAISALQQALSQPAADDDAVASQAESRYQLGRIAVLSKTAVAEGIAAMQQYLAQTPDKARIDWANLRLAQLHLLADDKAKADAILQPLLAATTDDKLKAELKKLL</sequence>
<keyword evidence="4" id="KW-1185">Reference proteome</keyword>
<dbReference type="InterPro" id="IPR011990">
    <property type="entry name" value="TPR-like_helical_dom_sf"/>
</dbReference>
<comment type="caution">
    <text evidence="3">The sequence shown here is derived from an EMBL/GenBank/DDBJ whole genome shotgun (WGS) entry which is preliminary data.</text>
</comment>
<evidence type="ECO:0000313" key="3">
    <source>
        <dbReference type="EMBL" id="NRQ43887.1"/>
    </source>
</evidence>
<dbReference type="SUPFAM" id="SSF48452">
    <property type="entry name" value="TPR-like"/>
    <property type="match status" value="2"/>
</dbReference>
<gene>
    <name evidence="3" type="ORF">HRH59_15165</name>
</gene>
<evidence type="ECO:0000256" key="2">
    <source>
        <dbReference type="SAM" id="SignalP"/>
    </source>
</evidence>
<name>A0A7Y5ASS3_9GAMM</name>
<feature type="repeat" description="TPR" evidence="1">
    <location>
        <begin position="58"/>
        <end position="91"/>
    </location>
</feature>
<dbReference type="Pfam" id="PF13181">
    <property type="entry name" value="TPR_8"/>
    <property type="match status" value="1"/>
</dbReference>
<evidence type="ECO:0000256" key="1">
    <source>
        <dbReference type="PROSITE-ProRule" id="PRU00339"/>
    </source>
</evidence>
<keyword evidence="1" id="KW-0802">TPR repeat</keyword>
<evidence type="ECO:0000313" key="4">
    <source>
        <dbReference type="Proteomes" id="UP000523161"/>
    </source>
</evidence>
<feature type="signal peptide" evidence="2">
    <location>
        <begin position="1"/>
        <end position="21"/>
    </location>
</feature>
<keyword evidence="2" id="KW-0732">Signal</keyword>
<dbReference type="EMBL" id="JABSOD010000018">
    <property type="protein sequence ID" value="NRQ43887.1"/>
    <property type="molecule type" value="Genomic_DNA"/>
</dbReference>
<dbReference type="PROSITE" id="PS50005">
    <property type="entry name" value="TPR"/>
    <property type="match status" value="1"/>
</dbReference>
<proteinExistence type="predicted"/>
<feature type="chain" id="PRO_5030939418" evidence="2">
    <location>
        <begin position="22"/>
        <end position="327"/>
    </location>
</feature>
<accession>A0A7Y5ASS3</accession>
<dbReference type="AlphaFoldDB" id="A0A7Y5ASS3"/>
<dbReference type="SMART" id="SM00028">
    <property type="entry name" value="TPR"/>
    <property type="match status" value="2"/>
</dbReference>
<dbReference type="Proteomes" id="UP000523161">
    <property type="component" value="Unassembled WGS sequence"/>
</dbReference>
<dbReference type="RefSeq" id="WP_173502121.1">
    <property type="nucleotide sequence ID" value="NZ_JABSOD010000018.1"/>
</dbReference>
<reference evidence="3 4" key="1">
    <citation type="submission" date="2020-06" db="EMBL/GenBank/DDBJ databases">
        <title>Rheinheimera sp. nov., a marine bacterium isolated from coastal.</title>
        <authorList>
            <person name="Yu Q."/>
            <person name="Qi Y."/>
            <person name="Pu J."/>
        </authorList>
    </citation>
    <scope>NUCLEOTIDE SEQUENCE [LARGE SCALE GENOMIC DNA]</scope>
    <source>
        <strain evidence="3 4">YQF-2</strain>
    </source>
</reference>
<dbReference type="Gene3D" id="1.25.40.10">
    <property type="entry name" value="Tetratricopeptide repeat domain"/>
    <property type="match status" value="2"/>
</dbReference>
<protein>
    <submittedName>
        <fullName evidence="3">Tetratricopeptide repeat protein</fullName>
    </submittedName>
</protein>
<organism evidence="3 4">
    <name type="scientific">Rheinheimera lutimaris</name>
    <dbReference type="NCBI Taxonomy" id="2740584"/>
    <lineage>
        <taxon>Bacteria</taxon>
        <taxon>Pseudomonadati</taxon>
        <taxon>Pseudomonadota</taxon>
        <taxon>Gammaproteobacteria</taxon>
        <taxon>Chromatiales</taxon>
        <taxon>Chromatiaceae</taxon>
        <taxon>Rheinheimera</taxon>
    </lineage>
</organism>